<gene>
    <name evidence="9" type="ORF">HLI_15430</name>
</gene>
<dbReference type="Pfam" id="PF00746">
    <property type="entry name" value="Gram_pos_anchor"/>
    <property type="match status" value="1"/>
</dbReference>
<evidence type="ECO:0000313" key="9">
    <source>
        <dbReference type="EMBL" id="QAS53490.1"/>
    </source>
</evidence>
<evidence type="ECO:0000256" key="7">
    <source>
        <dbReference type="SAM" id="Phobius"/>
    </source>
</evidence>
<feature type="region of interest" description="Disordered" evidence="6">
    <location>
        <begin position="161"/>
        <end position="186"/>
    </location>
</feature>
<accession>A0A410MFM2</accession>
<keyword evidence="5" id="KW-0572">Peptidoglycan-anchor</keyword>
<protein>
    <recommendedName>
        <fullName evidence="8">Gram-positive cocci surface proteins LPxTG domain-containing protein</fullName>
    </recommendedName>
</protein>
<keyword evidence="7" id="KW-1133">Transmembrane helix</keyword>
<feature type="transmembrane region" description="Helical" evidence="7">
    <location>
        <begin position="197"/>
        <end position="215"/>
    </location>
</feature>
<keyword evidence="7" id="KW-0812">Transmembrane</keyword>
<evidence type="ECO:0000256" key="6">
    <source>
        <dbReference type="SAM" id="MobiDB-lite"/>
    </source>
</evidence>
<evidence type="ECO:0000256" key="1">
    <source>
        <dbReference type="ARBA" id="ARBA00004168"/>
    </source>
</evidence>
<name>A0A410MFM2_9BACI</name>
<dbReference type="AlphaFoldDB" id="A0A410MFM2"/>
<dbReference type="EMBL" id="CP026118">
    <property type="protein sequence ID" value="QAS53490.1"/>
    <property type="molecule type" value="Genomic_DNA"/>
</dbReference>
<dbReference type="RefSeq" id="WP_128525764.1">
    <property type="nucleotide sequence ID" value="NZ_CP026118.1"/>
</dbReference>
<dbReference type="OrthoDB" id="2566057at2"/>
<evidence type="ECO:0000256" key="3">
    <source>
        <dbReference type="ARBA" id="ARBA00022525"/>
    </source>
</evidence>
<keyword evidence="2" id="KW-0134">Cell wall</keyword>
<feature type="domain" description="Gram-positive cocci surface proteins LPxTG" evidence="8">
    <location>
        <begin position="186"/>
        <end position="224"/>
    </location>
</feature>
<dbReference type="Pfam" id="PF12389">
    <property type="entry name" value="Peptidase_M73"/>
    <property type="match status" value="1"/>
</dbReference>
<dbReference type="InterPro" id="IPR022121">
    <property type="entry name" value="Peptidase_M73_camelysin"/>
</dbReference>
<dbReference type="Proteomes" id="UP000287756">
    <property type="component" value="Chromosome"/>
</dbReference>
<evidence type="ECO:0000256" key="5">
    <source>
        <dbReference type="ARBA" id="ARBA00023088"/>
    </source>
</evidence>
<dbReference type="InterPro" id="IPR019931">
    <property type="entry name" value="LPXTG_anchor"/>
</dbReference>
<evidence type="ECO:0000256" key="4">
    <source>
        <dbReference type="ARBA" id="ARBA00022729"/>
    </source>
</evidence>
<evidence type="ECO:0000256" key="2">
    <source>
        <dbReference type="ARBA" id="ARBA00022512"/>
    </source>
</evidence>
<reference evidence="9 10" key="1">
    <citation type="submission" date="2018-01" db="EMBL/GenBank/DDBJ databases">
        <title>The whole genome sequencing and assembly of Halobacillus litoralis ERB031 strain.</title>
        <authorList>
            <person name="Lee S.-J."/>
            <person name="Park M.-K."/>
            <person name="Kim J.-Y."/>
            <person name="Lee Y.-J."/>
            <person name="Yi H."/>
            <person name="Bahn Y.-S."/>
            <person name="Kim J.F."/>
            <person name="Lee D.-W."/>
        </authorList>
    </citation>
    <scope>NUCLEOTIDE SEQUENCE [LARGE SCALE GENOMIC DNA]</scope>
    <source>
        <strain evidence="9 10">ERB 031</strain>
    </source>
</reference>
<evidence type="ECO:0000313" key="10">
    <source>
        <dbReference type="Proteomes" id="UP000287756"/>
    </source>
</evidence>
<feature type="compositionally biased region" description="Polar residues" evidence="6">
    <location>
        <begin position="166"/>
        <end position="180"/>
    </location>
</feature>
<keyword evidence="4" id="KW-0732">Signal</keyword>
<sequence>MKNTPLFLKIFSIYSLFILLFVLFQPIGSTQALESASTIDLSTSHERVMDIENFKPGDYAVRTLTLDNNGTSALHYKMTSSLKSGSEKLYNQLHLTLSIGNSNVFSGPLSDFEGMEARALNAQSSDELSLRVEFPYESGNEYQGLATEVIFQFVAEGDITPGAGSDSDNGGTPESPNAQPVFSGGGLLPQTGEGSPYLYYLIGGLLLAVGTSLYVKSIIVKKRKMAGAES</sequence>
<dbReference type="KEGG" id="hli:HLI_15430"/>
<evidence type="ECO:0000259" key="8">
    <source>
        <dbReference type="Pfam" id="PF00746"/>
    </source>
</evidence>
<dbReference type="NCBIfam" id="TIGR01167">
    <property type="entry name" value="LPXTG_anchor"/>
    <property type="match status" value="1"/>
</dbReference>
<comment type="subcellular location">
    <subcellularLocation>
        <location evidence="1">Secreted</location>
        <location evidence="1">Cell wall</location>
        <topology evidence="1">Peptidoglycan-anchor</topology>
    </subcellularLocation>
</comment>
<keyword evidence="3" id="KW-0964">Secreted</keyword>
<proteinExistence type="predicted"/>
<keyword evidence="7" id="KW-0472">Membrane</keyword>
<organism evidence="9 10">
    <name type="scientific">Halobacillus litoralis</name>
    <dbReference type="NCBI Taxonomy" id="45668"/>
    <lineage>
        <taxon>Bacteria</taxon>
        <taxon>Bacillati</taxon>
        <taxon>Bacillota</taxon>
        <taxon>Bacilli</taxon>
        <taxon>Bacillales</taxon>
        <taxon>Bacillaceae</taxon>
        <taxon>Halobacillus</taxon>
    </lineage>
</organism>